<sequence length="382" mass="42178">MEAAATAEAALVFDPSRRIDWTPHWHTDTLVVPWGANAAPGARRAAGLFDNQGRLLPEGHCYRYMAGPITIEPELPEEADTPEELPGKWLFGGLFYGHFGHFLVETTSRLWALEALEALGGVDGIIFHPKNQFTHERRQYKHLEPFFDALGLSHLQLRAPQSPVRVEKLAVPDPGFGIAEMAAGRPEYRDWMRANLGRDIAPNAAEDIYISRSELPAKRGSVVLESRIEALMEDAGYTVFHPQNYPLDAQIATYKGARRIVSLDASSLHLAAMLVPTGAKVAILNRGPSNNIEDYVRQFRHFAQIDPLRIEAVTGFFHPIGRRIIKRETHALLDFPAVGQALEEAGFIASASGWTTPDTATITAATDAIAARLDEPLGFFET</sequence>
<feature type="domain" description="Glycosyltransferase 61 catalytic" evidence="1">
    <location>
        <begin position="99"/>
        <end position="274"/>
    </location>
</feature>
<organism evidence="2 3">
    <name type="scientific">[Roseibacterium] beibuensis</name>
    <dbReference type="NCBI Taxonomy" id="1193142"/>
    <lineage>
        <taxon>Bacteria</taxon>
        <taxon>Pseudomonadati</taxon>
        <taxon>Pseudomonadota</taxon>
        <taxon>Alphaproteobacteria</taxon>
        <taxon>Rhodobacterales</taxon>
        <taxon>Roseobacteraceae</taxon>
        <taxon>Roseicyclus</taxon>
    </lineage>
</organism>
<proteinExistence type="predicted"/>
<reference evidence="3" key="1">
    <citation type="journal article" date="2019" name="Int. J. Syst. Evol. Microbiol.">
        <title>The Global Catalogue of Microorganisms (GCM) 10K type strain sequencing project: providing services to taxonomists for standard genome sequencing and annotation.</title>
        <authorList>
            <consortium name="The Broad Institute Genomics Platform"/>
            <consortium name="The Broad Institute Genome Sequencing Center for Infectious Disease"/>
            <person name="Wu L."/>
            <person name="Ma J."/>
        </authorList>
    </citation>
    <scope>NUCLEOTIDE SEQUENCE [LARGE SCALE GENOMIC DNA]</scope>
    <source>
        <strain evidence="3">JCM 18015</strain>
    </source>
</reference>
<dbReference type="Proteomes" id="UP001499910">
    <property type="component" value="Unassembled WGS sequence"/>
</dbReference>
<dbReference type="RefSeq" id="WP_259547440.1">
    <property type="nucleotide sequence ID" value="NZ_BAABHW010000001.1"/>
</dbReference>
<keyword evidence="3" id="KW-1185">Reference proteome</keyword>
<accession>A0ABP9KXM7</accession>
<comment type="caution">
    <text evidence="2">The sequence shown here is derived from an EMBL/GenBank/DDBJ whole genome shotgun (WGS) entry which is preliminary data.</text>
</comment>
<dbReference type="InterPro" id="IPR049625">
    <property type="entry name" value="Glyco_transf_61_cat"/>
</dbReference>
<evidence type="ECO:0000313" key="3">
    <source>
        <dbReference type="Proteomes" id="UP001499910"/>
    </source>
</evidence>
<dbReference type="EMBL" id="BAABHW010000001">
    <property type="protein sequence ID" value="GAA5065891.1"/>
    <property type="molecule type" value="Genomic_DNA"/>
</dbReference>
<protein>
    <submittedName>
        <fullName evidence="2">Glycosyltransferase 61 family protein</fullName>
    </submittedName>
</protein>
<evidence type="ECO:0000259" key="1">
    <source>
        <dbReference type="Pfam" id="PF04577"/>
    </source>
</evidence>
<name>A0ABP9KXM7_9RHOB</name>
<gene>
    <name evidence="2" type="ORF">GCM10023209_03920</name>
</gene>
<dbReference type="Pfam" id="PF04577">
    <property type="entry name" value="Glyco_transf_61"/>
    <property type="match status" value="1"/>
</dbReference>
<evidence type="ECO:0000313" key="2">
    <source>
        <dbReference type="EMBL" id="GAA5065891.1"/>
    </source>
</evidence>